<dbReference type="PANTHER" id="PTHR30204:SF90">
    <property type="entry name" value="HTH-TYPE TRANSCRIPTIONAL ACTIVATOR MTA"/>
    <property type="match status" value="1"/>
</dbReference>
<dbReference type="SUPFAM" id="SSF89082">
    <property type="entry name" value="Antibiotic binding domain of TipA-like multidrug resistance regulators"/>
    <property type="match status" value="1"/>
</dbReference>
<evidence type="ECO:0000256" key="1">
    <source>
        <dbReference type="ARBA" id="ARBA00023015"/>
    </source>
</evidence>
<keyword evidence="2" id="KW-0238">DNA-binding</keyword>
<dbReference type="SUPFAM" id="SSF46955">
    <property type="entry name" value="Putative DNA-binding domain"/>
    <property type="match status" value="1"/>
</dbReference>
<dbReference type="PRINTS" id="PR00040">
    <property type="entry name" value="HTHMERR"/>
</dbReference>
<dbReference type="EMBL" id="CYZP01000049">
    <property type="protein sequence ID" value="CUO65686.1"/>
    <property type="molecule type" value="Genomic_DNA"/>
</dbReference>
<dbReference type="InterPro" id="IPR012925">
    <property type="entry name" value="TipAS_dom"/>
</dbReference>
<dbReference type="Gene3D" id="1.10.490.50">
    <property type="entry name" value="Antibiotic binding domain of TipA-like multidrug resistance regulators"/>
    <property type="match status" value="1"/>
</dbReference>
<dbReference type="Gene3D" id="1.10.1660.10">
    <property type="match status" value="1"/>
</dbReference>
<evidence type="ECO:0000259" key="5">
    <source>
        <dbReference type="PROSITE" id="PS50937"/>
    </source>
</evidence>
<accession>A0A174GX85</accession>
<dbReference type="InterPro" id="IPR047057">
    <property type="entry name" value="MerR_fam"/>
</dbReference>
<dbReference type="RefSeq" id="WP_055058896.1">
    <property type="nucleotide sequence ID" value="NZ_CYZP01000049.1"/>
</dbReference>
<dbReference type="Pfam" id="PF07739">
    <property type="entry name" value="TipAS"/>
    <property type="match status" value="1"/>
</dbReference>
<organism evidence="6 7">
    <name type="scientific">Blautia obeum</name>
    <dbReference type="NCBI Taxonomy" id="40520"/>
    <lineage>
        <taxon>Bacteria</taxon>
        <taxon>Bacillati</taxon>
        <taxon>Bacillota</taxon>
        <taxon>Clostridia</taxon>
        <taxon>Lachnospirales</taxon>
        <taxon>Lachnospiraceae</taxon>
        <taxon>Blautia</taxon>
    </lineage>
</organism>
<dbReference type="Pfam" id="PF13411">
    <property type="entry name" value="MerR_1"/>
    <property type="match status" value="1"/>
</dbReference>
<dbReference type="InterPro" id="IPR009061">
    <property type="entry name" value="DNA-bd_dom_put_sf"/>
</dbReference>
<keyword evidence="3" id="KW-0010">Activator</keyword>
<evidence type="ECO:0000313" key="7">
    <source>
        <dbReference type="Proteomes" id="UP000095645"/>
    </source>
</evidence>
<dbReference type="PROSITE" id="PS50937">
    <property type="entry name" value="HTH_MERR_2"/>
    <property type="match status" value="1"/>
</dbReference>
<evidence type="ECO:0000256" key="2">
    <source>
        <dbReference type="ARBA" id="ARBA00023125"/>
    </source>
</evidence>
<dbReference type="InterPro" id="IPR000551">
    <property type="entry name" value="MerR-type_HTH_dom"/>
</dbReference>
<keyword evidence="4" id="KW-0804">Transcription</keyword>
<protein>
    <submittedName>
        <fullName evidence="6">Multidrug transporter activation protein</fullName>
    </submittedName>
</protein>
<evidence type="ECO:0000313" key="6">
    <source>
        <dbReference type="EMBL" id="CUO65686.1"/>
    </source>
</evidence>
<dbReference type="Proteomes" id="UP000095645">
    <property type="component" value="Unassembled WGS sequence"/>
</dbReference>
<gene>
    <name evidence="6" type="primary">mta</name>
    <name evidence="6" type="ORF">ERS852476_03544</name>
</gene>
<dbReference type="CDD" id="cd01106">
    <property type="entry name" value="HTH_TipAL-Mta"/>
    <property type="match status" value="1"/>
</dbReference>
<evidence type="ECO:0000256" key="4">
    <source>
        <dbReference type="ARBA" id="ARBA00023163"/>
    </source>
</evidence>
<name>A0A174GX85_9FIRM</name>
<dbReference type="InterPro" id="IPR036244">
    <property type="entry name" value="TipA-like_antibiotic-bd"/>
</dbReference>
<dbReference type="SMART" id="SM00422">
    <property type="entry name" value="HTH_MERR"/>
    <property type="match status" value="1"/>
</dbReference>
<evidence type="ECO:0000256" key="3">
    <source>
        <dbReference type="ARBA" id="ARBA00023159"/>
    </source>
</evidence>
<dbReference type="PANTHER" id="PTHR30204">
    <property type="entry name" value="REDOX-CYCLING DRUG-SENSING TRANSCRIPTIONAL ACTIVATOR SOXR"/>
    <property type="match status" value="1"/>
</dbReference>
<feature type="domain" description="HTH merR-type" evidence="5">
    <location>
        <begin position="7"/>
        <end position="74"/>
    </location>
</feature>
<proteinExistence type="predicted"/>
<dbReference type="GO" id="GO:0003677">
    <property type="term" value="F:DNA binding"/>
    <property type="evidence" value="ECO:0007669"/>
    <property type="project" value="UniProtKB-KW"/>
</dbReference>
<reference evidence="6 7" key="1">
    <citation type="submission" date="2015-09" db="EMBL/GenBank/DDBJ databases">
        <authorList>
            <consortium name="Pathogen Informatics"/>
        </authorList>
    </citation>
    <scope>NUCLEOTIDE SEQUENCE [LARGE SCALE GENOMIC DNA]</scope>
    <source>
        <strain evidence="6 7">2789STDY5834861</strain>
    </source>
</reference>
<dbReference type="GO" id="GO:0003700">
    <property type="term" value="F:DNA-binding transcription factor activity"/>
    <property type="evidence" value="ECO:0007669"/>
    <property type="project" value="InterPro"/>
</dbReference>
<sequence>MNEKAKTVHEVAKLTGITARTLHYYDEIGLLKPSIITEAKYRQYTDDDLTRLQEILFFREVGFALKEIKELLDSPHYVRSEALERHVLILEAQKERIEALISLVKDTINGNKEIKFSAFSNAKILELQSQFQEEVLEQWGNTESFREYKTMFSSHSKQIQEKEIESFYSMARNIFEKLAMYENSPAESSEVQAIVHEWQQYISEHFYECNKQILSNLGVLYITDERFTTFINRFSSGNLAAFFNEAIQIFCRGSE</sequence>
<keyword evidence="1" id="KW-0805">Transcription regulation</keyword>
<dbReference type="AlphaFoldDB" id="A0A174GX85"/>